<comment type="caution">
    <text evidence="2">The sequence shown here is derived from an EMBL/GenBank/DDBJ whole genome shotgun (WGS) entry which is preliminary data.</text>
</comment>
<name>A0A5J5EIK7_9PEZI</name>
<dbReference type="EMBL" id="VXIS01000276">
    <property type="protein sequence ID" value="KAA8895270.1"/>
    <property type="molecule type" value="Genomic_DNA"/>
</dbReference>
<organism evidence="2 3">
    <name type="scientific">Sphaerosporella brunnea</name>
    <dbReference type="NCBI Taxonomy" id="1250544"/>
    <lineage>
        <taxon>Eukaryota</taxon>
        <taxon>Fungi</taxon>
        <taxon>Dikarya</taxon>
        <taxon>Ascomycota</taxon>
        <taxon>Pezizomycotina</taxon>
        <taxon>Pezizomycetes</taxon>
        <taxon>Pezizales</taxon>
        <taxon>Pyronemataceae</taxon>
        <taxon>Sphaerosporella</taxon>
    </lineage>
</organism>
<evidence type="ECO:0000313" key="3">
    <source>
        <dbReference type="Proteomes" id="UP000326924"/>
    </source>
</evidence>
<dbReference type="Proteomes" id="UP000326924">
    <property type="component" value="Unassembled WGS sequence"/>
</dbReference>
<proteinExistence type="predicted"/>
<evidence type="ECO:0000313" key="2">
    <source>
        <dbReference type="EMBL" id="KAA8895270.1"/>
    </source>
</evidence>
<sequence>MHLCTSTWLAVSVLYAYVCGGPIIERETRLSGEGRIPMPPASCRGETGRRIIPDNERGRVKYAYVEPLEHDRKAKSIFPLPAPALASRRADINLSMATHHRLTHGAGEVINARTIETLSAAQMNGNTHTHTLPRTCCSCEVPCCCMQSRRSRRRVPGWNGVVLSRTAAPALTTFAGCPFCPS</sequence>
<keyword evidence="1" id="KW-0732">Signal</keyword>
<feature type="signal peptide" evidence="1">
    <location>
        <begin position="1"/>
        <end position="20"/>
    </location>
</feature>
<gene>
    <name evidence="2" type="ORF">FN846DRAFT_345363</name>
</gene>
<dbReference type="InParanoid" id="A0A5J5EIK7"/>
<accession>A0A5J5EIK7</accession>
<reference evidence="2 3" key="1">
    <citation type="submission" date="2019-09" db="EMBL/GenBank/DDBJ databases">
        <title>Draft genome of the ectomycorrhizal ascomycete Sphaerosporella brunnea.</title>
        <authorList>
            <consortium name="DOE Joint Genome Institute"/>
            <person name="Benucci G.M."/>
            <person name="Marozzi G."/>
            <person name="Antonielli L."/>
            <person name="Sanchez S."/>
            <person name="Marco P."/>
            <person name="Wang X."/>
            <person name="Falini L.B."/>
            <person name="Barry K."/>
            <person name="Haridas S."/>
            <person name="Lipzen A."/>
            <person name="Labutti K."/>
            <person name="Grigoriev I.V."/>
            <person name="Murat C."/>
            <person name="Martin F."/>
            <person name="Albertini E."/>
            <person name="Donnini D."/>
            <person name="Bonito G."/>
        </authorList>
    </citation>
    <scope>NUCLEOTIDE SEQUENCE [LARGE SCALE GENOMIC DNA]</scope>
    <source>
        <strain evidence="2 3">Sb_GMNB300</strain>
    </source>
</reference>
<keyword evidence="3" id="KW-1185">Reference proteome</keyword>
<evidence type="ECO:0008006" key="4">
    <source>
        <dbReference type="Google" id="ProtNLM"/>
    </source>
</evidence>
<protein>
    <recommendedName>
        <fullName evidence="4">Secreted protein</fullName>
    </recommendedName>
</protein>
<feature type="chain" id="PRO_5023897616" description="Secreted protein" evidence="1">
    <location>
        <begin position="21"/>
        <end position="182"/>
    </location>
</feature>
<evidence type="ECO:0000256" key="1">
    <source>
        <dbReference type="SAM" id="SignalP"/>
    </source>
</evidence>
<dbReference type="AlphaFoldDB" id="A0A5J5EIK7"/>